<keyword evidence="6 8" id="KW-1133">Transmembrane helix</keyword>
<sequence length="439" mass="50375">MTKHTFPKEALLYLPLLLIYIIIVLVFSSDILMGDESRHFNYALNLTNGYYVEAENPNFRNGPGYPLVLAPFIAVGCSLLTLKFLNIAFVAMAVFYFKKTIDLFAEGKFALIAVYMIGLYPPVLRWLPFLYSEPMAYFLMCGLIFYVCQIYRQKVIRLKQLCTASIFLGLLILTKIIYLQVIMVSALCLILLLLWKKNRTPIRALLILAGSFLILLPYLVYAYTITGKLFYVGSGGGEILYHRSTPYPNEWGNWFSKEDVLFGGDTDYTPTTPYKNLNELSKNHKEFYLTLEPLSYIERDSVFKAAAIANMKAHPKKYLKNTVASLSRLVFHFPFSYRNQSLNAYGYMIPNVLILFLWVLSIYPFLRNRKKSCFEINALLLFSLIYTGGIVLLDGRGRNFITVVPALVLFFTFVYSNFLNIKLTALRENSTKQSLSDLH</sequence>
<dbReference type="KEGG" id="asag:FGM00_16610"/>
<keyword evidence="5 8" id="KW-0812">Transmembrane</keyword>
<feature type="transmembrane region" description="Helical" evidence="8">
    <location>
        <begin position="164"/>
        <end position="195"/>
    </location>
</feature>
<feature type="transmembrane region" description="Helical" evidence="8">
    <location>
        <begin position="109"/>
        <end position="129"/>
    </location>
</feature>
<dbReference type="GO" id="GO:0016763">
    <property type="term" value="F:pentosyltransferase activity"/>
    <property type="evidence" value="ECO:0007669"/>
    <property type="project" value="TreeGrafter"/>
</dbReference>
<evidence type="ECO:0000256" key="4">
    <source>
        <dbReference type="ARBA" id="ARBA00022679"/>
    </source>
</evidence>
<feature type="transmembrane region" description="Helical" evidence="8">
    <location>
        <begin position="399"/>
        <end position="418"/>
    </location>
</feature>
<dbReference type="GO" id="GO:0009103">
    <property type="term" value="P:lipopolysaccharide biosynthetic process"/>
    <property type="evidence" value="ECO:0007669"/>
    <property type="project" value="UniProtKB-ARBA"/>
</dbReference>
<keyword evidence="3" id="KW-0328">Glycosyltransferase</keyword>
<evidence type="ECO:0000256" key="7">
    <source>
        <dbReference type="ARBA" id="ARBA00023136"/>
    </source>
</evidence>
<comment type="subcellular location">
    <subcellularLocation>
        <location evidence="1">Cell membrane</location>
        <topology evidence="1">Multi-pass membrane protein</topology>
    </subcellularLocation>
</comment>
<feature type="transmembrane region" description="Helical" evidence="8">
    <location>
        <begin position="68"/>
        <end position="97"/>
    </location>
</feature>
<dbReference type="PANTHER" id="PTHR33908">
    <property type="entry name" value="MANNOSYLTRANSFERASE YKCB-RELATED"/>
    <property type="match status" value="1"/>
</dbReference>
<dbReference type="GO" id="GO:0005886">
    <property type="term" value="C:plasma membrane"/>
    <property type="evidence" value="ECO:0007669"/>
    <property type="project" value="UniProtKB-SubCell"/>
</dbReference>
<evidence type="ECO:0000256" key="6">
    <source>
        <dbReference type="ARBA" id="ARBA00022989"/>
    </source>
</evidence>
<keyword evidence="4" id="KW-0808">Transferase</keyword>
<evidence type="ECO:0000256" key="2">
    <source>
        <dbReference type="ARBA" id="ARBA00022475"/>
    </source>
</evidence>
<feature type="transmembrane region" description="Helical" evidence="8">
    <location>
        <begin position="12"/>
        <end position="33"/>
    </location>
</feature>
<feature type="transmembrane region" description="Helical" evidence="8">
    <location>
        <begin position="135"/>
        <end position="152"/>
    </location>
</feature>
<feature type="transmembrane region" description="Helical" evidence="8">
    <location>
        <begin position="201"/>
        <end position="221"/>
    </location>
</feature>
<feature type="transmembrane region" description="Helical" evidence="8">
    <location>
        <begin position="347"/>
        <end position="366"/>
    </location>
</feature>
<evidence type="ECO:0000313" key="9">
    <source>
        <dbReference type="EMBL" id="QCX01653.1"/>
    </source>
</evidence>
<reference evidence="9 10" key="1">
    <citation type="submission" date="2019-05" db="EMBL/GenBank/DDBJ databases">
        <title>Genome sequencing of F202Z8.</title>
        <authorList>
            <person name="Kwon Y.M."/>
        </authorList>
    </citation>
    <scope>NUCLEOTIDE SEQUENCE [LARGE SCALE GENOMIC DNA]</scope>
    <source>
        <strain evidence="9 10">F202Z8</strain>
    </source>
</reference>
<name>A0A5B7SWU0_9FLAO</name>
<feature type="transmembrane region" description="Helical" evidence="8">
    <location>
        <begin position="373"/>
        <end position="393"/>
    </location>
</feature>
<gene>
    <name evidence="9" type="ORF">FGM00_16610</name>
</gene>
<evidence type="ECO:0000256" key="8">
    <source>
        <dbReference type="SAM" id="Phobius"/>
    </source>
</evidence>
<dbReference type="Proteomes" id="UP000310017">
    <property type="component" value="Chromosome"/>
</dbReference>
<keyword evidence="2" id="KW-1003">Cell membrane</keyword>
<organism evidence="9 10">
    <name type="scientific">Aggregatimonas sangjinii</name>
    <dbReference type="NCBI Taxonomy" id="2583587"/>
    <lineage>
        <taxon>Bacteria</taxon>
        <taxon>Pseudomonadati</taxon>
        <taxon>Bacteroidota</taxon>
        <taxon>Flavobacteriia</taxon>
        <taxon>Flavobacteriales</taxon>
        <taxon>Flavobacteriaceae</taxon>
        <taxon>Aggregatimonas</taxon>
    </lineage>
</organism>
<evidence type="ECO:0000256" key="3">
    <source>
        <dbReference type="ARBA" id="ARBA00022676"/>
    </source>
</evidence>
<evidence type="ECO:0008006" key="11">
    <source>
        <dbReference type="Google" id="ProtNLM"/>
    </source>
</evidence>
<evidence type="ECO:0000313" key="10">
    <source>
        <dbReference type="Proteomes" id="UP000310017"/>
    </source>
</evidence>
<dbReference type="EMBL" id="CP040710">
    <property type="protein sequence ID" value="QCX01653.1"/>
    <property type="molecule type" value="Genomic_DNA"/>
</dbReference>
<dbReference type="PANTHER" id="PTHR33908:SF11">
    <property type="entry name" value="MEMBRANE PROTEIN"/>
    <property type="match status" value="1"/>
</dbReference>
<protein>
    <recommendedName>
        <fullName evidence="11">Glycosyltransferase RgtA/B/C/D-like domain-containing protein</fullName>
    </recommendedName>
</protein>
<keyword evidence="10" id="KW-1185">Reference proteome</keyword>
<accession>A0A5B7SWU0</accession>
<dbReference type="RefSeq" id="WP_138853990.1">
    <property type="nucleotide sequence ID" value="NZ_CP040710.1"/>
</dbReference>
<evidence type="ECO:0000256" key="1">
    <source>
        <dbReference type="ARBA" id="ARBA00004651"/>
    </source>
</evidence>
<dbReference type="InterPro" id="IPR050297">
    <property type="entry name" value="LipidA_mod_glycosyltrf_83"/>
</dbReference>
<proteinExistence type="predicted"/>
<dbReference type="OrthoDB" id="1441547at2"/>
<evidence type="ECO:0000256" key="5">
    <source>
        <dbReference type="ARBA" id="ARBA00022692"/>
    </source>
</evidence>
<dbReference type="AlphaFoldDB" id="A0A5B7SWU0"/>
<keyword evidence="7 8" id="KW-0472">Membrane</keyword>